<name>A0ABW2C7K2_9PSEU</name>
<accession>A0ABW2C7K2</accession>
<protein>
    <submittedName>
        <fullName evidence="2">Uncharacterized protein</fullName>
    </submittedName>
</protein>
<evidence type="ECO:0000313" key="3">
    <source>
        <dbReference type="Proteomes" id="UP001596337"/>
    </source>
</evidence>
<sequence>MPVADLLAREGRPLDVDDDFLLTDALVSVRRGMAGLAAGLLVVVGGTSIAGQLLGGNGDDRASSDDGRSVARERTARPAETSTIGIDVADVASRTRSAAQGGESGRRAGGGSGQAGGGGGQSTSDARPGPATPRTTSATPAPAPPKSQQRTREASGGGDHSGSGDYREWSGDYGRDWSGDYGRDWSGDYGADYWGG</sequence>
<feature type="compositionally biased region" description="Gly residues" evidence="1">
    <location>
        <begin position="107"/>
        <end position="121"/>
    </location>
</feature>
<proteinExistence type="predicted"/>
<evidence type="ECO:0000313" key="2">
    <source>
        <dbReference type="EMBL" id="MFC6870784.1"/>
    </source>
</evidence>
<evidence type="ECO:0000256" key="1">
    <source>
        <dbReference type="SAM" id="MobiDB-lite"/>
    </source>
</evidence>
<feature type="compositionally biased region" description="Basic and acidic residues" evidence="1">
    <location>
        <begin position="58"/>
        <end position="77"/>
    </location>
</feature>
<dbReference type="Proteomes" id="UP001596337">
    <property type="component" value="Unassembled WGS sequence"/>
</dbReference>
<feature type="compositionally biased region" description="Basic and acidic residues" evidence="1">
    <location>
        <begin position="165"/>
        <end position="186"/>
    </location>
</feature>
<gene>
    <name evidence="2" type="ORF">ACFQGD_27005</name>
</gene>
<dbReference type="EMBL" id="JBHSXX010000001">
    <property type="protein sequence ID" value="MFC6870784.1"/>
    <property type="molecule type" value="Genomic_DNA"/>
</dbReference>
<organism evidence="2 3">
    <name type="scientific">Haloechinothrix salitolerans</name>
    <dbReference type="NCBI Taxonomy" id="926830"/>
    <lineage>
        <taxon>Bacteria</taxon>
        <taxon>Bacillati</taxon>
        <taxon>Actinomycetota</taxon>
        <taxon>Actinomycetes</taxon>
        <taxon>Pseudonocardiales</taxon>
        <taxon>Pseudonocardiaceae</taxon>
        <taxon>Haloechinothrix</taxon>
    </lineage>
</organism>
<dbReference type="RefSeq" id="WP_345393643.1">
    <property type="nucleotide sequence ID" value="NZ_BAABLA010000020.1"/>
</dbReference>
<keyword evidence="3" id="KW-1185">Reference proteome</keyword>
<feature type="compositionally biased region" description="Low complexity" evidence="1">
    <location>
        <begin position="126"/>
        <end position="140"/>
    </location>
</feature>
<reference evidence="3" key="1">
    <citation type="journal article" date="2019" name="Int. J. Syst. Evol. Microbiol.">
        <title>The Global Catalogue of Microorganisms (GCM) 10K type strain sequencing project: providing services to taxonomists for standard genome sequencing and annotation.</title>
        <authorList>
            <consortium name="The Broad Institute Genomics Platform"/>
            <consortium name="The Broad Institute Genome Sequencing Center for Infectious Disease"/>
            <person name="Wu L."/>
            <person name="Ma J."/>
        </authorList>
    </citation>
    <scope>NUCLEOTIDE SEQUENCE [LARGE SCALE GENOMIC DNA]</scope>
    <source>
        <strain evidence="3">KCTC 32255</strain>
    </source>
</reference>
<comment type="caution">
    <text evidence="2">The sequence shown here is derived from an EMBL/GenBank/DDBJ whole genome shotgun (WGS) entry which is preliminary data.</text>
</comment>
<feature type="region of interest" description="Disordered" evidence="1">
    <location>
        <begin position="54"/>
        <end position="196"/>
    </location>
</feature>